<dbReference type="GO" id="GO:0004061">
    <property type="term" value="F:arylformamidase activity"/>
    <property type="evidence" value="ECO:0007669"/>
    <property type="project" value="InterPro"/>
</dbReference>
<dbReference type="InterPro" id="IPR007325">
    <property type="entry name" value="KFase/CYL"/>
</dbReference>
<dbReference type="Proteomes" id="UP000244937">
    <property type="component" value="Chromosome"/>
</dbReference>
<dbReference type="Pfam" id="PF04199">
    <property type="entry name" value="Cyclase"/>
    <property type="match status" value="1"/>
</dbReference>
<dbReference type="GO" id="GO:0019441">
    <property type="term" value="P:L-tryptophan catabolic process to kynurenine"/>
    <property type="evidence" value="ECO:0007669"/>
    <property type="project" value="InterPro"/>
</dbReference>
<reference evidence="1 2" key="1">
    <citation type="submission" date="2018-05" db="EMBL/GenBank/DDBJ databases">
        <title>Genome sequencing of Flavobacterium sp. HYN0049.</title>
        <authorList>
            <person name="Yi H."/>
            <person name="Baek C."/>
        </authorList>
    </citation>
    <scope>NUCLEOTIDE SEQUENCE [LARGE SCALE GENOMIC DNA]</scope>
    <source>
        <strain evidence="1 2">HYN0049</strain>
    </source>
</reference>
<accession>A0A2S1SEC1</accession>
<keyword evidence="2" id="KW-1185">Reference proteome</keyword>
<sequence length="259" mass="29263">MKTTIQHLKYSFSVDLSKPLDISIPLSNTDSNPIAWYIEKPEIEPVRFGDWVGKVAEGSSSTNFNNIFFNPHGHGTHTECLGHITKDFYSINQNLKAFFFLAEVISVQPEAVGDDLVITKEQIRQRLSEEAPEAIVIRTLPNEIAKKSRKYSNTNPPYLHEDAAIFVRESGIRHLLIDLPSVDKEHDEGKLLAHKAFWNVNDVNTLNADARLDCSITELIFVPDEIPDGIYLLNLQIASFENDATPSKPVLYKIINTEF</sequence>
<name>A0A2S1SEC1_9FLAO</name>
<evidence type="ECO:0000313" key="2">
    <source>
        <dbReference type="Proteomes" id="UP000244937"/>
    </source>
</evidence>
<dbReference type="AlphaFoldDB" id="A0A2S1SEC1"/>
<dbReference type="EMBL" id="CP029187">
    <property type="protein sequence ID" value="AWI24746.1"/>
    <property type="molecule type" value="Genomic_DNA"/>
</dbReference>
<dbReference type="SUPFAM" id="SSF102198">
    <property type="entry name" value="Putative cyclase"/>
    <property type="match status" value="1"/>
</dbReference>
<dbReference type="OrthoDB" id="9814192at2"/>
<dbReference type="RefSeq" id="WP_108902544.1">
    <property type="nucleotide sequence ID" value="NZ_CP029187.1"/>
</dbReference>
<gene>
    <name evidence="1" type="ORF">HYN49_01930</name>
</gene>
<proteinExistence type="predicted"/>
<dbReference type="Gene3D" id="3.50.30.50">
    <property type="entry name" value="Putative cyclase"/>
    <property type="match status" value="1"/>
</dbReference>
<protein>
    <submittedName>
        <fullName evidence="1">Metal-dependent hydrolase</fullName>
    </submittedName>
</protein>
<evidence type="ECO:0000313" key="1">
    <source>
        <dbReference type="EMBL" id="AWI24746.1"/>
    </source>
</evidence>
<keyword evidence="1" id="KW-0378">Hydrolase</keyword>
<dbReference type="KEGG" id="fpal:HYN49_01930"/>
<dbReference type="InterPro" id="IPR037175">
    <property type="entry name" value="KFase_sf"/>
</dbReference>
<organism evidence="1 2">
    <name type="scientific">Flavobacterium pallidum</name>
    <dbReference type="NCBI Taxonomy" id="2172098"/>
    <lineage>
        <taxon>Bacteria</taxon>
        <taxon>Pseudomonadati</taxon>
        <taxon>Bacteroidota</taxon>
        <taxon>Flavobacteriia</taxon>
        <taxon>Flavobacteriales</taxon>
        <taxon>Flavobacteriaceae</taxon>
        <taxon>Flavobacterium</taxon>
    </lineage>
</organism>